<dbReference type="EMBL" id="CM056816">
    <property type="protein sequence ID" value="KAJ8633898.1"/>
    <property type="molecule type" value="Genomic_DNA"/>
</dbReference>
<dbReference type="Proteomes" id="UP001234297">
    <property type="component" value="Chromosome 8"/>
</dbReference>
<proteinExistence type="predicted"/>
<evidence type="ECO:0000313" key="2">
    <source>
        <dbReference type="Proteomes" id="UP001234297"/>
    </source>
</evidence>
<accession>A0ACC2LL54</accession>
<name>A0ACC2LL54_PERAE</name>
<protein>
    <submittedName>
        <fullName evidence="1">Uncharacterized protein</fullName>
    </submittedName>
</protein>
<organism evidence="1 2">
    <name type="scientific">Persea americana</name>
    <name type="common">Avocado</name>
    <dbReference type="NCBI Taxonomy" id="3435"/>
    <lineage>
        <taxon>Eukaryota</taxon>
        <taxon>Viridiplantae</taxon>
        <taxon>Streptophyta</taxon>
        <taxon>Embryophyta</taxon>
        <taxon>Tracheophyta</taxon>
        <taxon>Spermatophyta</taxon>
        <taxon>Magnoliopsida</taxon>
        <taxon>Magnoliidae</taxon>
        <taxon>Laurales</taxon>
        <taxon>Lauraceae</taxon>
        <taxon>Persea</taxon>
    </lineage>
</organism>
<evidence type="ECO:0000313" key="1">
    <source>
        <dbReference type="EMBL" id="KAJ8633898.1"/>
    </source>
</evidence>
<sequence>MYALILQGKGCKGQNETPIDDDEDGLVLNIKCHYSQASVIGSILELGDCAYVKGEERGPNYVGRILEFFETMEGEYYFNVQWFFRAEDTVMKEQAAFHEKKRLFYSDLRNVNLLDCIVSKVKVAQVDSRLNAKSIPPCDFYYDMKYSVDYSTFHTIATNNLRASNDLSSNSTETVHMGGVNINPYFEEVPVIYRSNKAELALLDLYSGCGAMSTGLCFGAKFAGADLVTRWAVDFNEAACESVKLNHPETQVRNESAEDFFELLKEWQKLTKIFENDVETRSNLRLSKINDFEKESHDNKVPSGEYEVLKLVDICYGDPNKTGNRGLKFKVRWKGYGPSGDTWEPIEGLRKCQDAIRDFVIEGFKSKILPLPGDVDVLCGGPPCQGISGVNRYRNIDAPLDDERNRQIIVFMDIVKFLRPKYVLMENVVDILKFANGYLGRYALSQLVNMNYQARLGIMAAGCYGLPQFRLRVFLWGAHPHERLPQFPLPSHDVVLRGGAPSEFERNIVAYDEVQPRELERALLLCDAISDLPIVTNSETRDEMPYGKDPETEFQRYIRSTKDEMTSSMSHGEKEIKKSVLYDHRPIQLNEDDYCRACEVPRRKGASFRDFPGVVIGADNKVMLDPTAERVLLPSGKPLVPDYAMTFEEGKSRKPFGRLWWDETVATVFTRVDSHNQTVLHPVQDRVLTVRECARLQGFHDYYKLCGTVKERYRQIGNAVALPVARALGYALGMASLKLAGDDPLLILPPKFSFSTIVQLPPSSSSEVDG</sequence>
<keyword evidence="2" id="KW-1185">Reference proteome</keyword>
<comment type="caution">
    <text evidence="1">The sequence shown here is derived from an EMBL/GenBank/DDBJ whole genome shotgun (WGS) entry which is preliminary data.</text>
</comment>
<reference evidence="1 2" key="1">
    <citation type="journal article" date="2022" name="Hortic Res">
        <title>A haplotype resolved chromosomal level avocado genome allows analysis of novel avocado genes.</title>
        <authorList>
            <person name="Nath O."/>
            <person name="Fletcher S.J."/>
            <person name="Hayward A."/>
            <person name="Shaw L.M."/>
            <person name="Masouleh A.K."/>
            <person name="Furtado A."/>
            <person name="Henry R.J."/>
            <person name="Mitter N."/>
        </authorList>
    </citation>
    <scope>NUCLEOTIDE SEQUENCE [LARGE SCALE GENOMIC DNA]</scope>
    <source>
        <strain evidence="2">cv. Hass</strain>
    </source>
</reference>
<gene>
    <name evidence="1" type="ORF">MRB53_027234</name>
</gene>